<dbReference type="CDD" id="cd01923">
    <property type="entry name" value="cyclophilin_RING"/>
    <property type="match status" value="1"/>
</dbReference>
<evidence type="ECO:0000256" key="11">
    <source>
        <dbReference type="ARBA" id="ARBA00022664"/>
    </source>
</evidence>
<dbReference type="Pfam" id="PF07569">
    <property type="entry name" value="Hira"/>
    <property type="match status" value="1"/>
</dbReference>
<dbReference type="InterPro" id="IPR011494">
    <property type="entry name" value="HIRA-like_C"/>
</dbReference>
<dbReference type="FunFam" id="2.130.10.10:FF:000075">
    <property type="entry name" value="Protein HIRA"/>
    <property type="match status" value="1"/>
</dbReference>
<keyword evidence="20" id="KW-0175">Coiled coil</keyword>
<keyword evidence="11" id="KW-0507">mRNA processing</keyword>
<dbReference type="EMBL" id="JAOTOJ010000018">
    <property type="protein sequence ID" value="KAK9391557.1"/>
    <property type="molecule type" value="Genomic_DNA"/>
</dbReference>
<feature type="region of interest" description="Disordered" evidence="30">
    <location>
        <begin position="1538"/>
        <end position="1563"/>
    </location>
</feature>
<feature type="repeat" description="WD" evidence="29">
    <location>
        <begin position="97"/>
        <end position="129"/>
    </location>
</feature>
<dbReference type="GO" id="GO:0006351">
    <property type="term" value="P:DNA-templated transcription"/>
    <property type="evidence" value="ECO:0007669"/>
    <property type="project" value="InterPro"/>
</dbReference>
<dbReference type="GO" id="GO:0006397">
    <property type="term" value="P:mRNA processing"/>
    <property type="evidence" value="ECO:0007669"/>
    <property type="project" value="UniProtKB-KW"/>
</dbReference>
<evidence type="ECO:0000256" key="15">
    <source>
        <dbReference type="ARBA" id="ARBA00022786"/>
    </source>
</evidence>
<dbReference type="InterPro" id="IPR003613">
    <property type="entry name" value="Ubox_domain"/>
</dbReference>
<feature type="region of interest" description="Disordered" evidence="30">
    <location>
        <begin position="1063"/>
        <end position="1091"/>
    </location>
</feature>
<feature type="repeat" description="WD" evidence="29">
    <location>
        <begin position="158"/>
        <end position="190"/>
    </location>
</feature>
<dbReference type="FunFam" id="2.130.10.10:FF:000105">
    <property type="entry name" value="Protein HIRA"/>
    <property type="match status" value="1"/>
</dbReference>
<keyword evidence="10 29" id="KW-0853">WD repeat</keyword>
<dbReference type="PROSITE" id="PS51698">
    <property type="entry name" value="U_BOX"/>
    <property type="match status" value="1"/>
</dbReference>
<reference evidence="33 34" key="1">
    <citation type="journal article" date="2024" name="Proc. Natl. Acad. Sci. U.S.A.">
        <title>The genetic regulatory architecture and epigenomic basis for age-related changes in rattlesnake venom.</title>
        <authorList>
            <person name="Hogan M.P."/>
            <person name="Holding M.L."/>
            <person name="Nystrom G.S."/>
            <person name="Colston T.J."/>
            <person name="Bartlett D.A."/>
            <person name="Mason A.J."/>
            <person name="Ellsworth S.A."/>
            <person name="Rautsaw R.M."/>
            <person name="Lawrence K.C."/>
            <person name="Strickland J.L."/>
            <person name="He B."/>
            <person name="Fraser P."/>
            <person name="Margres M.J."/>
            <person name="Gilbert D.M."/>
            <person name="Gibbs H.L."/>
            <person name="Parkinson C.L."/>
            <person name="Rokyta D.R."/>
        </authorList>
    </citation>
    <scope>NUCLEOTIDE SEQUENCE [LARGE SCALE GENOMIC DNA]</scope>
    <source>
        <strain evidence="33">DRR0105</strain>
    </source>
</reference>
<dbReference type="InterPro" id="IPR002130">
    <property type="entry name" value="Cyclophilin-type_PPIase_dom"/>
</dbReference>
<dbReference type="SUPFAM" id="SSF50978">
    <property type="entry name" value="WD40 repeat-like"/>
    <property type="match status" value="1"/>
</dbReference>
<dbReference type="PROSITE" id="PS50294">
    <property type="entry name" value="WD_REPEATS_REGION"/>
    <property type="match status" value="3"/>
</dbReference>
<feature type="region of interest" description="Disordered" evidence="30">
    <location>
        <begin position="607"/>
        <end position="652"/>
    </location>
</feature>
<dbReference type="SMART" id="SM00320">
    <property type="entry name" value="WD40"/>
    <property type="match status" value="7"/>
</dbReference>
<dbReference type="PRINTS" id="PR00153">
    <property type="entry name" value="CSAPPISMRASE"/>
</dbReference>
<dbReference type="GO" id="GO:0006457">
    <property type="term" value="P:protein folding"/>
    <property type="evidence" value="ECO:0007669"/>
    <property type="project" value="InterPro"/>
</dbReference>
<comment type="function">
    <text evidence="24">Has a ubiquitin-protein ligase activity acting as an E3 ubiquitin protein ligase or as an ubiquitin-ubiquitin ligase promoting elongation of ubiquitin chains on substrates. By mediating 'Lys-48'-linked polyubiquitination of proteins could target them for proteasomal degradation. May also function as a chaperone, playing a role in transport to the cell membrane of BSG/Basigin for instance. Probable inactive PPIase with no peptidyl-prolyl cis-trans isomerase activity. As a component of the minor spliceosome, involved in the splicing of U12-type introns in pre-mRNAs.</text>
</comment>
<dbReference type="SUPFAM" id="SSF50891">
    <property type="entry name" value="Cyclophilin-like"/>
    <property type="match status" value="1"/>
</dbReference>
<dbReference type="Gene3D" id="2.40.100.10">
    <property type="entry name" value="Cyclophilin-like"/>
    <property type="match status" value="1"/>
</dbReference>
<feature type="compositionally biased region" description="Polar residues" evidence="30">
    <location>
        <begin position="612"/>
        <end position="626"/>
    </location>
</feature>
<sequence>MSRGRPACPGRRPSPARSEREAEEEEEEAGKMKLLKPTWVNHNAKPIFSVDIHPDGTKFATGGQGQDSGKVVIWNMAPVVREEDEKNENVPKMLCQMDNHLACVNCVRWSNNGIYLASGGDDKLIMVWKRAAYIGPSTVFGSGSKLANVEQWRCVSILRSHTGDVMDVAWSPHDAWLASCSVDNTVVIWNALKFPEILATLKGHSGLVKGLTWDPVGKYIASQADDRSLKVWRTMDWQLETSITKPFDECGGTTHVLRISWSPDGHYLVSAHAMNNSGPTAQIIERDGWKTNMDFVGHRKAVTVVKFNPKIFKKKQKNGSSTKPSCPYCCCAVGSKDRSLSVWLTCLKRPLVVIHELFDKSIMDISWTLNGLGILVCSMDGSVAFLDFSQDELGDPLSEEEKSNIHQSTYGKSLAIMTEAHLSTAIIENPEMLKYQQRQQQMEKKNEALRDGIGPGVAVTAPKLASMVNGESLEDIRKNLLKKQVETRTADGRRRITPLCIAQLDTGDFSTALFNSIPLSGSLAGSMMSASQTNQLIALDYNTANSLGNAKPALEPMAAAAKSAEDVANKDGVNATSASAVLPASSSSVLSTSSKIEPMKAFDSRFTERSKATSGTSPVSHANQVTLDRLKEQNSVRESKPRDLLESSSDSEEKLAIKPLSLSKRKLDLEVEKKKKGRPRKDSRLMPVTLTVQSPAILASEKDGACHSTPLALKLPTPVLQKSFALQVSSDPSMYIEVENEITAVGGSKLSRLKCNRDGKEWETLLTSRILSAAGSCEVVSVACEKRTLSVFSACGRRLLPPIVLHSPISTLHCTGFYIMALTTAATLSVWNVRKQTVVVKDESLQTILAGSETTVSQILLTQHGIPLMNMSDGKAYCFNPSLSSWNLVSDKQEMLAQCADFRSSLPSQEAMLCSGPLAIIQGRMSNSGRQAAKLFSMPHLVQQETTTAYLENQVASALALQSSHEYRHWLLIYARYLVKEGFEYRLRELCKDLLGPVHSSSGSQWESTVVGLRKRDLLKELLPVIGQNLRFQRLFTEHQEQLDLLKDKASERLFRKWSFSDRRRRSSPGDFGPERRNRPPAAMGKRQHQKDKMYITCTEYTHFYGGKTVEIPQSNFRRLPFDHCSLSLQPFEYPVCTPDGTIFDLLNIVPWIKKYGTNPITGEKLEAKSLIKLNFAKNQDGKYHCPVLFTVFTNNSHIVAIKTTGNVFGSEAVEQLNIKTKSFQDLLSDEPFCRQDIITLQDPTNLDKFNVSSFFHVKNNLKVTDPDDEKARSDPSYYLKNANVETRETLSELYKEFKGDDILAATMKEPEKKKTDKLNAAHYSTGRVSASFTSTAMAPETTHEAAAIDDDVVRYQYVKKKGYVRLHTNRGDLNLELHCDMTPRTCENFIQLCKKNYYDGTIFHRSIRNFVIQGGDPTGTGTGGESCWGKPFKDELRPNLSHTGRGVLSMANTGPNTNKSQFFITFRSCAYLDKKHTIFGRVVGGFETLTAMENVESDPKTDRPKEEIKINSTTVFVDPYEEADAQVAKEREKAQLEEEAMKAQSKDIPKKEPPTPKTYRPGVGKYINIAAAKRAAEDGPSTSVVSKKEKKTGGFGDFSSCSSGSPLSVVRGFAQRQDFSLAACNTQRSADVNGGRPEQKKEGENCHFTSGVADGRIGKEEAVWMRRFWWRFCTCNNMKRNRQTKMHVHFLTLEPMALCY</sequence>
<evidence type="ECO:0000256" key="7">
    <source>
        <dbReference type="ARBA" id="ARBA00021597"/>
    </source>
</evidence>
<evidence type="ECO:0000256" key="2">
    <source>
        <dbReference type="ARBA" id="ARBA00004123"/>
    </source>
</evidence>
<keyword evidence="19" id="KW-0805">Transcription regulation</keyword>
<comment type="subunit">
    <text evidence="25">Component of the minor spliceosome, which splices U12-type introns. Within this complex, interacts with PRPF8/PRP8, EFTUD2/SNU114 and PLRG1. Interacts with isoform 2 of BSG. Interacts (via the PPIase cyclophilin-type domain) with CRNKL1; they may form a trimeric complex with HSP90.</text>
</comment>
<dbReference type="GO" id="GO:0000417">
    <property type="term" value="C:HIR complex"/>
    <property type="evidence" value="ECO:0007669"/>
    <property type="project" value="TreeGrafter"/>
</dbReference>
<keyword evidence="15" id="KW-0833">Ubl conjugation pathway</keyword>
<evidence type="ECO:0000259" key="32">
    <source>
        <dbReference type="PROSITE" id="PS51698"/>
    </source>
</evidence>
<name>A0AAW1AQE0_CROAD</name>
<dbReference type="InterPro" id="IPR029000">
    <property type="entry name" value="Cyclophilin-like_dom_sf"/>
</dbReference>
<feature type="repeat" description="WD" evidence="29">
    <location>
        <begin position="201"/>
        <end position="232"/>
    </location>
</feature>
<evidence type="ECO:0000256" key="10">
    <source>
        <dbReference type="ARBA" id="ARBA00022574"/>
    </source>
</evidence>
<evidence type="ECO:0000256" key="21">
    <source>
        <dbReference type="ARBA" id="ARBA00023163"/>
    </source>
</evidence>
<evidence type="ECO:0000256" key="5">
    <source>
        <dbReference type="ARBA" id="ARBA00007930"/>
    </source>
</evidence>
<dbReference type="FunFam" id="2.40.100.10:FF:000018">
    <property type="entry name" value="Peptidyl-prolyl cis-trans isomerase-like 2"/>
    <property type="match status" value="1"/>
</dbReference>
<evidence type="ECO:0000256" key="27">
    <source>
        <dbReference type="ARBA" id="ARBA00078275"/>
    </source>
</evidence>
<dbReference type="GO" id="GO:0008380">
    <property type="term" value="P:RNA splicing"/>
    <property type="evidence" value="ECO:0007669"/>
    <property type="project" value="UniProtKB-KW"/>
</dbReference>
<dbReference type="InterPro" id="IPR026951">
    <property type="entry name" value="PPIL2_U-box_dom"/>
</dbReference>
<comment type="subcellular location">
    <subcellularLocation>
        <location evidence="2">Nucleus</location>
    </subcellularLocation>
</comment>
<keyword evidence="18" id="KW-0007">Acetylation</keyword>
<dbReference type="InterPro" id="IPR036322">
    <property type="entry name" value="WD40_repeat_dom_sf"/>
</dbReference>
<dbReference type="InterPro" id="IPR020892">
    <property type="entry name" value="Cyclophilin-type_PPIase_CS"/>
</dbReference>
<keyword evidence="23" id="KW-0539">Nucleus</keyword>
<comment type="catalytic activity">
    <reaction evidence="1">
        <text>S-ubiquitinyl-[E2 ubiquitin-conjugating enzyme]-L-cysteine + [acceptor protein]-L-lysine = [E2 ubiquitin-conjugating enzyme]-L-cysteine + N(6)-ubiquitinyl-[acceptor protein]-L-lysine.</text>
        <dbReference type="EC" id="2.3.2.27"/>
    </reaction>
</comment>
<evidence type="ECO:0000256" key="26">
    <source>
        <dbReference type="ARBA" id="ARBA00073734"/>
    </source>
</evidence>
<comment type="similarity">
    <text evidence="5">Belongs to the cyclophilin-type PPIase family. PPIL2 subfamily.</text>
</comment>
<dbReference type="Proteomes" id="UP001474421">
    <property type="component" value="Unassembled WGS sequence"/>
</dbReference>
<organism evidence="33 34">
    <name type="scientific">Crotalus adamanteus</name>
    <name type="common">Eastern diamondback rattlesnake</name>
    <dbReference type="NCBI Taxonomy" id="8729"/>
    <lineage>
        <taxon>Eukaryota</taxon>
        <taxon>Metazoa</taxon>
        <taxon>Chordata</taxon>
        <taxon>Craniata</taxon>
        <taxon>Vertebrata</taxon>
        <taxon>Euteleostomi</taxon>
        <taxon>Lepidosauria</taxon>
        <taxon>Squamata</taxon>
        <taxon>Bifurcata</taxon>
        <taxon>Unidentata</taxon>
        <taxon>Episquamata</taxon>
        <taxon>Toxicofera</taxon>
        <taxon>Serpentes</taxon>
        <taxon>Colubroidea</taxon>
        <taxon>Viperidae</taxon>
        <taxon>Crotalinae</taxon>
        <taxon>Crotalus</taxon>
    </lineage>
</organism>
<dbReference type="SMART" id="SM00504">
    <property type="entry name" value="Ubox"/>
    <property type="match status" value="1"/>
</dbReference>
<gene>
    <name evidence="33" type="ORF">NXF25_017946</name>
</gene>
<keyword evidence="9" id="KW-1017">Isopeptide bond</keyword>
<dbReference type="PROSITE" id="PS50082">
    <property type="entry name" value="WD_REPEATS_2"/>
    <property type="match status" value="3"/>
</dbReference>
<feature type="compositionally biased region" description="Basic and acidic residues" evidence="30">
    <location>
        <begin position="628"/>
        <end position="652"/>
    </location>
</feature>
<keyword evidence="14" id="KW-0677">Repeat</keyword>
<keyword evidence="12" id="KW-0808">Transferase</keyword>
<evidence type="ECO:0000256" key="6">
    <source>
        <dbReference type="ARBA" id="ARBA00012483"/>
    </source>
</evidence>
<dbReference type="GO" id="GO:0000785">
    <property type="term" value="C:chromatin"/>
    <property type="evidence" value="ECO:0007669"/>
    <property type="project" value="TreeGrafter"/>
</dbReference>
<dbReference type="GO" id="GO:0003755">
    <property type="term" value="F:peptidyl-prolyl cis-trans isomerase activity"/>
    <property type="evidence" value="ECO:0007669"/>
    <property type="project" value="InterPro"/>
</dbReference>
<dbReference type="InterPro" id="IPR001680">
    <property type="entry name" value="WD40_rpt"/>
</dbReference>
<evidence type="ECO:0000256" key="8">
    <source>
        <dbReference type="ARBA" id="ARBA00022491"/>
    </source>
</evidence>
<dbReference type="Pfam" id="PF00160">
    <property type="entry name" value="Pro_isomerase"/>
    <property type="match status" value="1"/>
</dbReference>
<dbReference type="GO" id="GO:0016567">
    <property type="term" value="P:protein ubiquitination"/>
    <property type="evidence" value="ECO:0007669"/>
    <property type="project" value="InterPro"/>
</dbReference>
<dbReference type="CDD" id="cd00200">
    <property type="entry name" value="WD40"/>
    <property type="match status" value="1"/>
</dbReference>
<evidence type="ECO:0000256" key="23">
    <source>
        <dbReference type="ARBA" id="ARBA00023242"/>
    </source>
</evidence>
<dbReference type="InterPro" id="IPR031120">
    <property type="entry name" value="HIR1-like"/>
</dbReference>
<feature type="region of interest" description="Disordered" evidence="30">
    <location>
        <begin position="1"/>
        <end position="30"/>
    </location>
</feature>
<dbReference type="PANTHER" id="PTHR13831:SF0">
    <property type="entry name" value="PROTEIN HIRA"/>
    <property type="match status" value="1"/>
</dbReference>
<evidence type="ECO:0000256" key="24">
    <source>
        <dbReference type="ARBA" id="ARBA00059251"/>
    </source>
</evidence>
<comment type="similarity">
    <text evidence="4">Belongs to the WD repeat HIR1 family.</text>
</comment>
<feature type="domain" description="PPIase cyclophilin-type" evidence="31">
    <location>
        <begin position="1368"/>
        <end position="1516"/>
    </location>
</feature>
<evidence type="ECO:0000256" key="17">
    <source>
        <dbReference type="ARBA" id="ARBA00022853"/>
    </source>
</evidence>
<accession>A0AAW1AQE0</accession>
<evidence type="ECO:0000256" key="3">
    <source>
        <dbReference type="ARBA" id="ARBA00004906"/>
    </source>
</evidence>
<evidence type="ECO:0000256" key="25">
    <source>
        <dbReference type="ARBA" id="ARBA00061807"/>
    </source>
</evidence>
<dbReference type="InterPro" id="IPR015943">
    <property type="entry name" value="WD40/YVTN_repeat-like_dom_sf"/>
</dbReference>
<dbReference type="CDD" id="cd16663">
    <property type="entry name" value="RING-Ubox_PPIL2"/>
    <property type="match status" value="1"/>
</dbReference>
<evidence type="ECO:0000256" key="12">
    <source>
        <dbReference type="ARBA" id="ARBA00022679"/>
    </source>
</evidence>
<evidence type="ECO:0000256" key="1">
    <source>
        <dbReference type="ARBA" id="ARBA00000900"/>
    </source>
</evidence>
<evidence type="ECO:0000256" key="19">
    <source>
        <dbReference type="ARBA" id="ARBA00023015"/>
    </source>
</evidence>
<feature type="compositionally biased region" description="Basic and acidic residues" evidence="30">
    <location>
        <begin position="1538"/>
        <end position="1555"/>
    </location>
</feature>
<dbReference type="PROSITE" id="PS50072">
    <property type="entry name" value="CSA_PPIASE_2"/>
    <property type="match status" value="1"/>
</dbReference>
<evidence type="ECO:0000256" key="28">
    <source>
        <dbReference type="ARBA" id="ARBA00079124"/>
    </source>
</evidence>
<evidence type="ECO:0000256" key="14">
    <source>
        <dbReference type="ARBA" id="ARBA00022737"/>
    </source>
</evidence>
<dbReference type="Gene3D" id="3.30.40.10">
    <property type="entry name" value="Zinc/RING finger domain, C3HC4 (zinc finger)"/>
    <property type="match status" value="1"/>
</dbReference>
<evidence type="ECO:0000259" key="31">
    <source>
        <dbReference type="PROSITE" id="PS50072"/>
    </source>
</evidence>
<evidence type="ECO:0000256" key="16">
    <source>
        <dbReference type="ARBA" id="ARBA00022843"/>
    </source>
</evidence>
<keyword evidence="17" id="KW-0156">Chromatin regulator</keyword>
<dbReference type="GO" id="GO:0031491">
    <property type="term" value="F:nucleosome binding"/>
    <property type="evidence" value="ECO:0007669"/>
    <property type="project" value="TreeGrafter"/>
</dbReference>
<protein>
    <recommendedName>
        <fullName evidence="7">Protein HIRA</fullName>
        <ecNumber evidence="6">2.3.2.27</ecNumber>
    </recommendedName>
    <alternativeName>
        <fullName evidence="28">CYC4</fullName>
    </alternativeName>
    <alternativeName>
        <fullName evidence="27">Probable inactive peptidyl-prolyl cis-trans isomerase-like 2</fullName>
    </alternativeName>
    <alternativeName>
        <fullName evidence="26">RING-type E3 ubiquitin-protein ligase PPIL2</fullName>
    </alternativeName>
</protein>
<keyword evidence="16" id="KW-0832">Ubl conjugation</keyword>
<keyword evidence="34" id="KW-1185">Reference proteome</keyword>
<evidence type="ECO:0000256" key="30">
    <source>
        <dbReference type="SAM" id="MobiDB-lite"/>
    </source>
</evidence>
<dbReference type="FunFam" id="3.30.40.10:FF:000079">
    <property type="entry name" value="Peptidyl-prolyl cis-trans isomerase 2"/>
    <property type="match status" value="1"/>
</dbReference>
<dbReference type="GO" id="GO:0005681">
    <property type="term" value="C:spliceosomal complex"/>
    <property type="evidence" value="ECO:0007669"/>
    <property type="project" value="UniProtKB-KW"/>
</dbReference>
<dbReference type="Gene3D" id="2.130.10.10">
    <property type="entry name" value="YVTN repeat-like/Quinoprotein amine dehydrogenase"/>
    <property type="match status" value="2"/>
</dbReference>
<keyword evidence="22" id="KW-0508">mRNA splicing</keyword>
<feature type="domain" description="U-box" evidence="32">
    <location>
        <begin position="1118"/>
        <end position="1191"/>
    </location>
</feature>
<dbReference type="Pfam" id="PF24105">
    <property type="entry name" value="Beta-prop_CAF1B_HIR1"/>
    <property type="match status" value="1"/>
</dbReference>
<keyword evidence="13" id="KW-0747">Spliceosome</keyword>
<evidence type="ECO:0000256" key="29">
    <source>
        <dbReference type="PROSITE-ProRule" id="PRU00221"/>
    </source>
</evidence>
<evidence type="ECO:0000313" key="33">
    <source>
        <dbReference type="EMBL" id="KAK9391557.1"/>
    </source>
</evidence>
<comment type="pathway">
    <text evidence="3">Protein modification; protein ubiquitination.</text>
</comment>
<dbReference type="SUPFAM" id="SSF57850">
    <property type="entry name" value="RING/U-box"/>
    <property type="match status" value="1"/>
</dbReference>
<dbReference type="PANTHER" id="PTHR13831">
    <property type="entry name" value="MEMBER OF THE HIR1 FAMILY OF WD-REPEAT PROTEINS"/>
    <property type="match status" value="1"/>
</dbReference>
<dbReference type="InterPro" id="IPR013083">
    <property type="entry name" value="Znf_RING/FYVE/PHD"/>
</dbReference>
<evidence type="ECO:0000256" key="9">
    <source>
        <dbReference type="ARBA" id="ARBA00022499"/>
    </source>
</evidence>
<dbReference type="PROSITE" id="PS00170">
    <property type="entry name" value="CSA_PPIASE_1"/>
    <property type="match status" value="1"/>
</dbReference>
<keyword evidence="8" id="KW-0678">Repressor</keyword>
<evidence type="ECO:0000256" key="18">
    <source>
        <dbReference type="ARBA" id="ARBA00022990"/>
    </source>
</evidence>
<evidence type="ECO:0000313" key="34">
    <source>
        <dbReference type="Proteomes" id="UP001474421"/>
    </source>
</evidence>
<evidence type="ECO:0000256" key="4">
    <source>
        <dbReference type="ARBA" id="ARBA00007306"/>
    </source>
</evidence>
<dbReference type="GO" id="GO:0061630">
    <property type="term" value="F:ubiquitin protein ligase activity"/>
    <property type="evidence" value="ECO:0007669"/>
    <property type="project" value="UniProtKB-EC"/>
</dbReference>
<dbReference type="EC" id="2.3.2.27" evidence="6"/>
<proteinExistence type="inferred from homology"/>
<dbReference type="GO" id="GO:0006338">
    <property type="term" value="P:chromatin remodeling"/>
    <property type="evidence" value="ECO:0007669"/>
    <property type="project" value="InterPro"/>
</dbReference>
<dbReference type="GO" id="GO:0006355">
    <property type="term" value="P:regulation of DNA-templated transcription"/>
    <property type="evidence" value="ECO:0007669"/>
    <property type="project" value="InterPro"/>
</dbReference>
<keyword evidence="21" id="KW-0804">Transcription</keyword>
<comment type="caution">
    <text evidence="33">The sequence shown here is derived from an EMBL/GenBank/DDBJ whole genome shotgun (WGS) entry which is preliminary data.</text>
</comment>
<evidence type="ECO:0000256" key="22">
    <source>
        <dbReference type="ARBA" id="ARBA00023187"/>
    </source>
</evidence>
<dbReference type="InterPro" id="IPR055410">
    <property type="entry name" value="Beta-prop_CAF1B_HIR1"/>
</dbReference>
<evidence type="ECO:0000256" key="13">
    <source>
        <dbReference type="ARBA" id="ARBA00022728"/>
    </source>
</evidence>
<evidence type="ECO:0000256" key="20">
    <source>
        <dbReference type="ARBA" id="ARBA00023054"/>
    </source>
</evidence>